<feature type="non-terminal residue" evidence="1">
    <location>
        <position position="209"/>
    </location>
</feature>
<reference evidence="1 2" key="1">
    <citation type="journal article" date="2019" name="Genome Biol. Evol.">
        <title>Insights into the evolution of the New World diploid cottons (Gossypium, subgenus Houzingenia) based on genome sequencing.</title>
        <authorList>
            <person name="Grover C.E."/>
            <person name="Arick M.A. 2nd"/>
            <person name="Thrash A."/>
            <person name="Conover J.L."/>
            <person name="Sanders W.S."/>
            <person name="Peterson D.G."/>
            <person name="Frelichowski J.E."/>
            <person name="Scheffler J.A."/>
            <person name="Scheffler B.E."/>
            <person name="Wendel J.F."/>
        </authorList>
    </citation>
    <scope>NUCLEOTIDE SEQUENCE [LARGE SCALE GENOMIC DNA]</scope>
    <source>
        <strain evidence="1">0</strain>
        <tissue evidence="1">Leaf</tissue>
    </source>
</reference>
<proteinExistence type="predicted"/>
<evidence type="ECO:0000313" key="2">
    <source>
        <dbReference type="Proteomes" id="UP000593560"/>
    </source>
</evidence>
<dbReference type="OrthoDB" id="1937804at2759"/>
<dbReference type="AlphaFoldDB" id="A0A7J9IFC5"/>
<feature type="non-terminal residue" evidence="1">
    <location>
        <position position="1"/>
    </location>
</feature>
<comment type="caution">
    <text evidence="1">The sequence shown here is derived from an EMBL/GenBank/DDBJ whole genome shotgun (WGS) entry which is preliminary data.</text>
</comment>
<evidence type="ECO:0000313" key="1">
    <source>
        <dbReference type="EMBL" id="MBA0820817.1"/>
    </source>
</evidence>
<name>A0A7J9IFC5_9ROSI</name>
<keyword evidence="2" id="KW-1185">Reference proteome</keyword>
<dbReference type="EMBL" id="JABFAD010368629">
    <property type="protein sequence ID" value="MBA0820817.1"/>
    <property type="molecule type" value="Genomic_DNA"/>
</dbReference>
<accession>A0A7J9IFC5</accession>
<organism evidence="1 2">
    <name type="scientific">Gossypium harknessii</name>
    <dbReference type="NCBI Taxonomy" id="34285"/>
    <lineage>
        <taxon>Eukaryota</taxon>
        <taxon>Viridiplantae</taxon>
        <taxon>Streptophyta</taxon>
        <taxon>Embryophyta</taxon>
        <taxon>Tracheophyta</taxon>
        <taxon>Spermatophyta</taxon>
        <taxon>Magnoliopsida</taxon>
        <taxon>eudicotyledons</taxon>
        <taxon>Gunneridae</taxon>
        <taxon>Pentapetalae</taxon>
        <taxon>rosids</taxon>
        <taxon>malvids</taxon>
        <taxon>Malvales</taxon>
        <taxon>Malvaceae</taxon>
        <taxon>Malvoideae</taxon>
        <taxon>Gossypium</taxon>
    </lineage>
</organism>
<protein>
    <submittedName>
        <fullName evidence="1">Uncharacterized protein</fullName>
    </submittedName>
</protein>
<sequence>SGDRILETYIRNLFDSPSFLIEPYLRDAGFLHMAHMGMGCKLDLTLVSVLLERWRLELGLPVDKPIVTGSVVATDWRDVFKQLLESVSNRIDGTRIDMNWLKRNFVRLDSESSERSRRTQLGVNCVGDIVSEDVSGGATIDGWMLLLQSWNHGSTYVELLEELQDIRLLLDQRLEAEHMKVPLVVYATVEMHKLDRVMRQLRFRQTILS</sequence>
<dbReference type="Proteomes" id="UP000593560">
    <property type="component" value="Unassembled WGS sequence"/>
</dbReference>
<gene>
    <name evidence="1" type="ORF">Gohar_022073</name>
</gene>